<evidence type="ECO:0000313" key="2">
    <source>
        <dbReference type="Proteomes" id="UP000285569"/>
    </source>
</evidence>
<reference evidence="2" key="1">
    <citation type="submission" date="2018-05" db="EMBL/GenBank/DDBJ databases">
        <title>Leptospira yasudae sp. nov. and Leptospira stimsonii sp. nov., two pathogenic species of the genus Leptospira isolated from environmental sources.</title>
        <authorList>
            <person name="Casanovas-Massana A."/>
            <person name="Hamond C."/>
            <person name="Santos L.A."/>
            <person name="Hacker K.P."/>
            <person name="Balassiano I."/>
            <person name="Medeiros M.A."/>
            <person name="Reis M.G."/>
            <person name="Ko A.I."/>
            <person name="Wunder E.A."/>
        </authorList>
    </citation>
    <scope>NUCLEOTIDE SEQUENCE [LARGE SCALE GENOMIC DNA]</scope>
    <source>
        <strain evidence="2">B21</strain>
    </source>
</reference>
<organism evidence="1 2">
    <name type="scientific">Leptospira yasudae</name>
    <dbReference type="NCBI Taxonomy" id="2202201"/>
    <lineage>
        <taxon>Bacteria</taxon>
        <taxon>Pseudomonadati</taxon>
        <taxon>Spirochaetota</taxon>
        <taxon>Spirochaetia</taxon>
        <taxon>Leptospirales</taxon>
        <taxon>Leptospiraceae</taxon>
        <taxon>Leptospira</taxon>
    </lineage>
</organism>
<proteinExistence type="predicted"/>
<comment type="caution">
    <text evidence="1">The sequence shown here is derived from an EMBL/GenBank/DDBJ whole genome shotgun (WGS) entry which is preliminary data.</text>
</comment>
<evidence type="ECO:0000313" key="1">
    <source>
        <dbReference type="EMBL" id="RHX79675.1"/>
    </source>
</evidence>
<reference evidence="1 2" key="2">
    <citation type="journal article" date="2020" name="Int. J. Syst. Evol. Microbiol.">
        <title>Leptospira yasudae sp. nov. and Leptospira stimsonii sp. nov., two new species of the pathogenic group isolated from environmental sources.</title>
        <authorList>
            <person name="Casanovas-Massana A."/>
            <person name="Hamond C."/>
            <person name="Santos L.A."/>
            <person name="de Oliveira D."/>
            <person name="Hacker K.P."/>
            <person name="Balassiano I."/>
            <person name="Costa F."/>
            <person name="Medeiros M.A."/>
            <person name="Reis M.G."/>
            <person name="Ko A.I."/>
            <person name="Wunder E.A."/>
        </authorList>
    </citation>
    <scope>NUCLEOTIDE SEQUENCE [LARGE SCALE GENOMIC DNA]</scope>
    <source>
        <strain evidence="1 2">B21</strain>
    </source>
</reference>
<gene>
    <name evidence="1" type="ORF">DLM77_12415</name>
</gene>
<dbReference type="EMBL" id="QHCR01000005">
    <property type="protein sequence ID" value="RHX79675.1"/>
    <property type="molecule type" value="Genomic_DNA"/>
</dbReference>
<keyword evidence="2" id="KW-1185">Reference proteome</keyword>
<accession>A0ABX9M2N3</accession>
<dbReference type="Proteomes" id="UP000285569">
    <property type="component" value="Unassembled WGS sequence"/>
</dbReference>
<name>A0ABX9M2N3_9LEPT</name>
<protein>
    <submittedName>
        <fullName evidence="1">Uncharacterized protein</fullName>
    </submittedName>
</protein>
<sequence length="64" mass="7401">MTLLGLDDGTGDPCGNPNRLRRVKQGATRYIPLIAKHGHCGRRSSRFFRILQFLFLLNYKLKLR</sequence>